<dbReference type="AlphaFoldDB" id="A0AAN4Z9X1"/>
<comment type="caution">
    <text evidence="2">The sequence shown here is derived from an EMBL/GenBank/DDBJ whole genome shotgun (WGS) entry which is preliminary data.</text>
</comment>
<feature type="transmembrane region" description="Helical" evidence="1">
    <location>
        <begin position="129"/>
        <end position="151"/>
    </location>
</feature>
<protein>
    <submittedName>
        <fullName evidence="2">Uncharacterized protein</fullName>
    </submittedName>
</protein>
<name>A0AAN4Z9X1_9BILA</name>
<feature type="transmembrane region" description="Helical" evidence="1">
    <location>
        <begin position="84"/>
        <end position="103"/>
    </location>
</feature>
<feature type="non-terminal residue" evidence="2">
    <location>
        <position position="1"/>
    </location>
</feature>
<evidence type="ECO:0000313" key="2">
    <source>
        <dbReference type="EMBL" id="GMR34633.1"/>
    </source>
</evidence>
<accession>A0AAN4Z9X1</accession>
<feature type="transmembrane region" description="Helical" evidence="1">
    <location>
        <begin position="60"/>
        <end position="77"/>
    </location>
</feature>
<proteinExistence type="predicted"/>
<gene>
    <name evidence="2" type="ORF">PMAYCL1PPCAC_04828</name>
</gene>
<feature type="transmembrane region" description="Helical" evidence="1">
    <location>
        <begin position="28"/>
        <end position="48"/>
    </location>
</feature>
<keyword evidence="1" id="KW-1133">Transmembrane helix</keyword>
<organism evidence="2 3">
    <name type="scientific">Pristionchus mayeri</name>
    <dbReference type="NCBI Taxonomy" id="1317129"/>
    <lineage>
        <taxon>Eukaryota</taxon>
        <taxon>Metazoa</taxon>
        <taxon>Ecdysozoa</taxon>
        <taxon>Nematoda</taxon>
        <taxon>Chromadorea</taxon>
        <taxon>Rhabditida</taxon>
        <taxon>Rhabditina</taxon>
        <taxon>Diplogasteromorpha</taxon>
        <taxon>Diplogasteroidea</taxon>
        <taxon>Neodiplogasteridae</taxon>
        <taxon>Pristionchus</taxon>
    </lineage>
</organism>
<evidence type="ECO:0000313" key="3">
    <source>
        <dbReference type="Proteomes" id="UP001328107"/>
    </source>
</evidence>
<dbReference type="EMBL" id="BTRK01000002">
    <property type="protein sequence ID" value="GMR34633.1"/>
    <property type="molecule type" value="Genomic_DNA"/>
</dbReference>
<evidence type="ECO:0000256" key="1">
    <source>
        <dbReference type="SAM" id="Phobius"/>
    </source>
</evidence>
<keyword evidence="1" id="KW-0812">Transmembrane</keyword>
<keyword evidence="1" id="KW-0472">Membrane</keyword>
<keyword evidence="3" id="KW-1185">Reference proteome</keyword>
<sequence>GEVFDPDHPRYHHAGCCDAHVVTSARAVAIFALIASILRTLFMLEGWWERPQSWEKLKGASSLVEAICISLLLLGVFKDHGLLVLPYLIFQNFIVAHLLYLSFLELTGHGIVSEYSKPNLNDGFDSRMILIRCLGRISWTAVSAYFCYVLFNYLRFLKRKSAAFKDHERGSHPARQRTSNARQTIFEYQLSMVAPTNPSAQSQALIHQYQEFPCMQMFEPPPPYEPRHSVTDEEVAWTQA</sequence>
<reference evidence="3" key="1">
    <citation type="submission" date="2022-10" db="EMBL/GenBank/DDBJ databases">
        <title>Genome assembly of Pristionchus species.</title>
        <authorList>
            <person name="Yoshida K."/>
            <person name="Sommer R.J."/>
        </authorList>
    </citation>
    <scope>NUCLEOTIDE SEQUENCE [LARGE SCALE GENOMIC DNA]</scope>
    <source>
        <strain evidence="3">RS5460</strain>
    </source>
</reference>
<dbReference type="Proteomes" id="UP001328107">
    <property type="component" value="Unassembled WGS sequence"/>
</dbReference>